<name>A0A3P5Z2G4_BRACM</name>
<proteinExistence type="inferred from homology"/>
<dbReference type="EC" id="2.7.7.14" evidence="10"/>
<keyword evidence="6 13" id="KW-1133">Transmembrane helix</keyword>
<dbReference type="GO" id="GO:0006646">
    <property type="term" value="P:phosphatidylethanolamine biosynthetic process"/>
    <property type="evidence" value="ECO:0007669"/>
    <property type="project" value="UniProtKB-UniPathway"/>
</dbReference>
<feature type="compositionally biased region" description="Basic and acidic residues" evidence="12">
    <location>
        <begin position="511"/>
        <end position="533"/>
    </location>
</feature>
<evidence type="ECO:0000256" key="5">
    <source>
        <dbReference type="ARBA" id="ARBA00022729"/>
    </source>
</evidence>
<evidence type="ECO:0000313" key="15">
    <source>
        <dbReference type="EMBL" id="VDC68173.1"/>
    </source>
</evidence>
<dbReference type="PANTHER" id="PTHR45780:SF10">
    <property type="entry name" value="ETHANOLAMINE-PHOSPHATE CYTIDYLYLTRANSFERASE"/>
    <property type="match status" value="1"/>
</dbReference>
<feature type="domain" description="Cytidyltransferase-like" evidence="14">
    <location>
        <begin position="380"/>
        <end position="469"/>
    </location>
</feature>
<comment type="subcellular location">
    <subcellularLocation>
        <location evidence="1">Nucleus inner membrane</location>
        <topology evidence="1">Multi-pass membrane protein</topology>
        <orientation evidence="1">Nucleoplasmic side</orientation>
    </subcellularLocation>
</comment>
<dbReference type="UniPathway" id="UPA00558">
    <property type="reaction ID" value="UER00742"/>
</dbReference>
<sequence length="618" mass="69792">MPVSLKQNMNVEIREMISRDPWSLKQPIHVLGIIFALVAFICVLEFLVIPSQGHLSTNLRFLVSGACLLTWASTLSRSFAFYCICSHLYGLFVASFLLFYQVVKRLPKKSSSSAVFMYTTLIGLTVVSLPYIPGWFEVIRETYALTRKFRNVGELAIVINTRLFETQFGLIAINSELLLAYDGSIDIGISRVMSWFIRIWATVLILQSSEDTRLAAGASVCVLVVSPLLRMITRLIIPDRGILMAKLLIMRDAIRDVVGPFVWSLIILQIYSHRLKEEFVRSYGKSVRKKMKRRLETSVTVGESHTLVSHFPAPPRIKFSSGKVYDPFVPNSYPSGSERTVLLVVLIIEENWFKPQYHQFSSSLWEHCLGPGPDARVVYIAGAFDLFHAGHVGILRRARELGDFLLVGIHNDQTEGTPPIMSMQERSLSVGACRYVDEVIFGAPWEVSKNTITFFGISLVVHGTVAESDNFQRKEENPYAVPISMGIFQILESALNITTSTIMGRIKRNLKKEASDDKQMEKEASDEKHKGTDKNQNTEQLEHVAPTSPRLTVKKERAVKLEGSQGVANIVVKIRRLMDEGLFVSPFKNKQRDVGLAWVDELRRKLRRIINQPVNRGS</sequence>
<evidence type="ECO:0000256" key="1">
    <source>
        <dbReference type="ARBA" id="ARBA00004575"/>
    </source>
</evidence>
<reference evidence="15" key="1">
    <citation type="submission" date="2018-11" db="EMBL/GenBank/DDBJ databases">
        <authorList>
            <consortium name="Genoscope - CEA"/>
            <person name="William W."/>
        </authorList>
    </citation>
    <scope>NUCLEOTIDE SEQUENCE</scope>
</reference>
<evidence type="ECO:0000256" key="2">
    <source>
        <dbReference type="ARBA" id="ARBA00005189"/>
    </source>
</evidence>
<feature type="transmembrane region" description="Helical" evidence="13">
    <location>
        <begin position="28"/>
        <end position="48"/>
    </location>
</feature>
<gene>
    <name evidence="15" type="ORF">BRAA06T26713Z</name>
</gene>
<evidence type="ECO:0000256" key="6">
    <source>
        <dbReference type="ARBA" id="ARBA00022989"/>
    </source>
</evidence>
<keyword evidence="8" id="KW-0539">Nucleus</keyword>
<evidence type="ECO:0000256" key="4">
    <source>
        <dbReference type="ARBA" id="ARBA00022692"/>
    </source>
</evidence>
<keyword evidence="4 13" id="KW-0812">Transmembrane</keyword>
<accession>A0A3P5Z2G4</accession>
<dbReference type="Pfam" id="PF01467">
    <property type="entry name" value="CTP_transf_like"/>
    <property type="match status" value="1"/>
</dbReference>
<dbReference type="Pfam" id="PF10225">
    <property type="entry name" value="NEMP"/>
    <property type="match status" value="1"/>
</dbReference>
<evidence type="ECO:0000256" key="9">
    <source>
        <dbReference type="ARBA" id="ARBA00024191"/>
    </source>
</evidence>
<dbReference type="InterPro" id="IPR014729">
    <property type="entry name" value="Rossmann-like_a/b/a_fold"/>
</dbReference>
<comment type="pathway">
    <text evidence="2">Lipid metabolism.</text>
</comment>
<organism evidence="15">
    <name type="scientific">Brassica campestris</name>
    <name type="common">Field mustard</name>
    <dbReference type="NCBI Taxonomy" id="3711"/>
    <lineage>
        <taxon>Eukaryota</taxon>
        <taxon>Viridiplantae</taxon>
        <taxon>Streptophyta</taxon>
        <taxon>Embryophyta</taxon>
        <taxon>Tracheophyta</taxon>
        <taxon>Spermatophyta</taxon>
        <taxon>Magnoliopsida</taxon>
        <taxon>eudicotyledons</taxon>
        <taxon>Gunneridae</taxon>
        <taxon>Pentapetalae</taxon>
        <taxon>rosids</taxon>
        <taxon>malvids</taxon>
        <taxon>Brassicales</taxon>
        <taxon>Brassicaceae</taxon>
        <taxon>Brassiceae</taxon>
        <taxon>Brassica</taxon>
    </lineage>
</organism>
<keyword evidence="5" id="KW-0732">Signal</keyword>
<dbReference type="GO" id="GO:0004306">
    <property type="term" value="F:ethanolamine-phosphate cytidylyltransferase activity"/>
    <property type="evidence" value="ECO:0007669"/>
    <property type="project" value="UniProtKB-EC"/>
</dbReference>
<dbReference type="GO" id="GO:0005637">
    <property type="term" value="C:nuclear inner membrane"/>
    <property type="evidence" value="ECO:0007669"/>
    <property type="project" value="UniProtKB-SubCell"/>
</dbReference>
<evidence type="ECO:0000256" key="7">
    <source>
        <dbReference type="ARBA" id="ARBA00023136"/>
    </source>
</evidence>
<keyword evidence="7 13" id="KW-0472">Membrane</keyword>
<evidence type="ECO:0000256" key="11">
    <source>
        <dbReference type="ARBA" id="ARBA00031473"/>
    </source>
</evidence>
<dbReference type="EMBL" id="LR031569">
    <property type="protein sequence ID" value="VDC68173.1"/>
    <property type="molecule type" value="Genomic_DNA"/>
</dbReference>
<dbReference type="AlphaFoldDB" id="A0A3P5Z2G4"/>
<comment type="pathway">
    <text evidence="9">Phospholipid metabolism; phosphatidylethanolamine biosynthesis; phosphatidylethanolamine from ethanolamine: step 2/3.</text>
</comment>
<evidence type="ECO:0000256" key="10">
    <source>
        <dbReference type="ARBA" id="ARBA00024221"/>
    </source>
</evidence>
<dbReference type="NCBIfam" id="TIGR00125">
    <property type="entry name" value="cyt_tran_rel"/>
    <property type="match status" value="1"/>
</dbReference>
<evidence type="ECO:0000256" key="13">
    <source>
        <dbReference type="SAM" id="Phobius"/>
    </source>
</evidence>
<dbReference type="InterPro" id="IPR019358">
    <property type="entry name" value="NEMP_fam"/>
</dbReference>
<feature type="transmembrane region" description="Helical" evidence="13">
    <location>
        <begin position="79"/>
        <end position="103"/>
    </location>
</feature>
<feature type="region of interest" description="Disordered" evidence="12">
    <location>
        <begin position="511"/>
        <end position="545"/>
    </location>
</feature>
<dbReference type="InterPro" id="IPR044608">
    <property type="entry name" value="Ect1/PCYT2"/>
</dbReference>
<feature type="transmembrane region" description="Helical" evidence="13">
    <location>
        <begin position="115"/>
        <end position="136"/>
    </location>
</feature>
<evidence type="ECO:0000256" key="8">
    <source>
        <dbReference type="ARBA" id="ARBA00023242"/>
    </source>
</evidence>
<evidence type="ECO:0000256" key="12">
    <source>
        <dbReference type="SAM" id="MobiDB-lite"/>
    </source>
</evidence>
<comment type="similarity">
    <text evidence="3">Belongs to the NEMP family.</text>
</comment>
<dbReference type="PANTHER" id="PTHR45780">
    <property type="entry name" value="ETHANOLAMINE-PHOSPHATE CYTIDYLYLTRANSFERASE"/>
    <property type="match status" value="1"/>
</dbReference>
<evidence type="ECO:0000256" key="3">
    <source>
        <dbReference type="ARBA" id="ARBA00005748"/>
    </source>
</evidence>
<dbReference type="SUPFAM" id="SSF52374">
    <property type="entry name" value="Nucleotidylyl transferase"/>
    <property type="match status" value="1"/>
</dbReference>
<evidence type="ECO:0000259" key="14">
    <source>
        <dbReference type="Pfam" id="PF01467"/>
    </source>
</evidence>
<dbReference type="InterPro" id="IPR004821">
    <property type="entry name" value="Cyt_trans-like"/>
</dbReference>
<protein>
    <recommendedName>
        <fullName evidence="10">ethanolamine-phosphate cytidylyltransferase</fullName>
        <ecNumber evidence="10">2.7.7.14</ecNumber>
    </recommendedName>
    <alternativeName>
        <fullName evidence="11">CTP:phosphoethanolamine cytidylyltransferase</fullName>
    </alternativeName>
</protein>
<dbReference type="Gene3D" id="3.40.50.620">
    <property type="entry name" value="HUPs"/>
    <property type="match status" value="1"/>
</dbReference>